<dbReference type="PANTHER" id="PTHR30308:SF2">
    <property type="entry name" value="SSRA-BINDING PROTEIN"/>
    <property type="match status" value="1"/>
</dbReference>
<keyword evidence="1 3" id="KW-0963">Cytoplasm</keyword>
<dbReference type="SUPFAM" id="SSF74982">
    <property type="entry name" value="Small protein B (SmpB)"/>
    <property type="match status" value="1"/>
</dbReference>
<dbReference type="RefSeq" id="WP_099149326.1">
    <property type="nucleotide sequence ID" value="NZ_PDUD01000010.1"/>
</dbReference>
<dbReference type="OrthoDB" id="9805462at2"/>
<dbReference type="Gene3D" id="2.40.280.10">
    <property type="match status" value="1"/>
</dbReference>
<dbReference type="Proteomes" id="UP000223913">
    <property type="component" value="Unassembled WGS sequence"/>
</dbReference>
<dbReference type="InterPro" id="IPR023620">
    <property type="entry name" value="SmpB"/>
</dbReference>
<dbReference type="CDD" id="cd09294">
    <property type="entry name" value="SmpB"/>
    <property type="match status" value="1"/>
</dbReference>
<comment type="subcellular location">
    <subcellularLocation>
        <location evidence="3">Cytoplasm</location>
    </subcellularLocation>
    <text evidence="3">The tmRNA-SmpB complex associates with stalled 70S ribosomes.</text>
</comment>
<dbReference type="EMBL" id="PDUD01000010">
    <property type="protein sequence ID" value="PHN07396.1"/>
    <property type="molecule type" value="Genomic_DNA"/>
</dbReference>
<sequence length="154" mass="18125">MASEKKPTLEIINRKATFEYHFIDTYEAGIVLQGTEIKSIRKGQANLRDAYCVFKKGELIIRSLFIAEYAHGNQFNHDTRRPRKLLLRRGELRKLEKKVKEKGFTIVPYRLYLTERGFAKLEIALAQGKKSYDKRESIKQKDLKRDMARIKKAY</sequence>
<dbReference type="NCBIfam" id="TIGR00086">
    <property type="entry name" value="smpB"/>
    <property type="match status" value="1"/>
</dbReference>
<evidence type="ECO:0000256" key="2">
    <source>
        <dbReference type="ARBA" id="ARBA00022884"/>
    </source>
</evidence>
<dbReference type="GO" id="GO:0005829">
    <property type="term" value="C:cytosol"/>
    <property type="evidence" value="ECO:0007669"/>
    <property type="project" value="TreeGrafter"/>
</dbReference>
<evidence type="ECO:0000256" key="1">
    <source>
        <dbReference type="ARBA" id="ARBA00022490"/>
    </source>
</evidence>
<name>A0A2D0NG89_FLAN2</name>
<dbReference type="GO" id="GO:0003723">
    <property type="term" value="F:RNA binding"/>
    <property type="evidence" value="ECO:0007669"/>
    <property type="project" value="UniProtKB-UniRule"/>
</dbReference>
<reference evidence="4 5" key="1">
    <citation type="submission" date="2017-10" db="EMBL/GenBank/DDBJ databases">
        <title>The draft genome sequence of Lewinella nigricans NBRC 102662.</title>
        <authorList>
            <person name="Wang K."/>
        </authorList>
    </citation>
    <scope>NUCLEOTIDE SEQUENCE [LARGE SCALE GENOMIC DNA]</scope>
    <source>
        <strain evidence="4 5">NBRC 102662</strain>
    </source>
</reference>
<evidence type="ECO:0000256" key="3">
    <source>
        <dbReference type="HAMAP-Rule" id="MF_00023"/>
    </source>
</evidence>
<proteinExistence type="inferred from homology"/>
<dbReference type="PANTHER" id="PTHR30308">
    <property type="entry name" value="TMRNA-BINDING COMPONENT OF TRANS-TRANSLATION TAGGING COMPLEX"/>
    <property type="match status" value="1"/>
</dbReference>
<evidence type="ECO:0000313" key="5">
    <source>
        <dbReference type="Proteomes" id="UP000223913"/>
    </source>
</evidence>
<dbReference type="InterPro" id="IPR020081">
    <property type="entry name" value="SsrA-bd_prot_CS"/>
</dbReference>
<comment type="function">
    <text evidence="3">Required for rescue of stalled ribosomes mediated by trans-translation. Binds to transfer-messenger RNA (tmRNA), required for stable association of tmRNA with ribosomes. tmRNA and SmpB together mimic tRNA shape, replacing the anticodon stem-loop with SmpB. tmRNA is encoded by the ssrA gene; the 2 termini fold to resemble tRNA(Ala) and it encodes a 'tag peptide', a short internal open reading frame. During trans-translation Ala-aminoacylated tmRNA acts like a tRNA, entering the A-site of stalled ribosomes, displacing the stalled mRNA. The ribosome then switches to translate the ORF on the tmRNA; the nascent peptide is terminated with the 'tag peptide' encoded by the tmRNA and targeted for degradation. The ribosome is freed to recommence translation, which seems to be the essential function of trans-translation.</text>
</comment>
<dbReference type="Pfam" id="PF01668">
    <property type="entry name" value="SmpB"/>
    <property type="match status" value="1"/>
</dbReference>
<keyword evidence="5" id="KW-1185">Reference proteome</keyword>
<comment type="caution">
    <text evidence="4">The sequence shown here is derived from an EMBL/GenBank/DDBJ whole genome shotgun (WGS) entry which is preliminary data.</text>
</comment>
<comment type="similarity">
    <text evidence="3">Belongs to the SmpB family.</text>
</comment>
<gene>
    <name evidence="3" type="primary">smpB</name>
    <name evidence="4" type="ORF">CRP01_07135</name>
</gene>
<dbReference type="AlphaFoldDB" id="A0A2D0NG89"/>
<dbReference type="GO" id="GO:0070929">
    <property type="term" value="P:trans-translation"/>
    <property type="evidence" value="ECO:0007669"/>
    <property type="project" value="UniProtKB-UniRule"/>
</dbReference>
<dbReference type="HAMAP" id="MF_00023">
    <property type="entry name" value="SmpB"/>
    <property type="match status" value="1"/>
</dbReference>
<protein>
    <recommendedName>
        <fullName evidence="3">SsrA-binding protein</fullName>
    </recommendedName>
    <alternativeName>
        <fullName evidence="3">Small protein B</fullName>
    </alternativeName>
</protein>
<dbReference type="PROSITE" id="PS01317">
    <property type="entry name" value="SSRP"/>
    <property type="match status" value="1"/>
</dbReference>
<accession>A0A2D0NG89</accession>
<keyword evidence="2 3" id="KW-0694">RNA-binding</keyword>
<organism evidence="4 5">
    <name type="scientific">Flavilitoribacter nigricans (strain ATCC 23147 / DSM 23189 / NBRC 102662 / NCIMB 1420 / SS-2)</name>
    <name type="common">Lewinella nigricans</name>
    <dbReference type="NCBI Taxonomy" id="1122177"/>
    <lineage>
        <taxon>Bacteria</taxon>
        <taxon>Pseudomonadati</taxon>
        <taxon>Bacteroidota</taxon>
        <taxon>Saprospiria</taxon>
        <taxon>Saprospirales</taxon>
        <taxon>Lewinellaceae</taxon>
        <taxon>Flavilitoribacter</taxon>
    </lineage>
</organism>
<evidence type="ECO:0000313" key="4">
    <source>
        <dbReference type="EMBL" id="PHN07396.1"/>
    </source>
</evidence>
<dbReference type="GO" id="GO:0070930">
    <property type="term" value="P:trans-translation-dependent protein tagging"/>
    <property type="evidence" value="ECO:0007669"/>
    <property type="project" value="TreeGrafter"/>
</dbReference>
<dbReference type="InterPro" id="IPR000037">
    <property type="entry name" value="SsrA-bd_prot"/>
</dbReference>
<dbReference type="NCBIfam" id="NF003843">
    <property type="entry name" value="PRK05422.1"/>
    <property type="match status" value="1"/>
</dbReference>